<evidence type="ECO:0000313" key="10">
    <source>
        <dbReference type="Proteomes" id="UP000562124"/>
    </source>
</evidence>
<comment type="similarity">
    <text evidence="7">Belongs to the binding-protein-dependent transport system permease family.</text>
</comment>
<sequence>MPDAIHRNHQGSWLVRILLTGAVVSTILPILWLLLIAFQRPRAIISPGWTFEFSLANFEEVFGPRQVYGAQVVNSVILVLVSTAITLVIAAFAAYSLSQLHWSRRTVASILGGAGLLQVIPPVTLVPGLFATLQTLGLNGTLSGLILLNTVFNLPFAVILIKFYFDTLPTELRESAAIDGASEFATFRRIMLPLAAPGIASVAIFTAIQVWNEFLFGLVFTTGGREAPITVGIATLIQPQEIKFGPMAAVGAVTAVPIIILAIVANRHIVAGLTRGAVKG</sequence>
<feature type="transmembrane region" description="Helical" evidence="7">
    <location>
        <begin position="142"/>
        <end position="165"/>
    </location>
</feature>
<keyword evidence="4 7" id="KW-0812">Transmembrane</keyword>
<reference evidence="9 10" key="1">
    <citation type="submission" date="2020-04" db="EMBL/GenBank/DDBJ databases">
        <title>Sequencing and Assembly of C. fimi.</title>
        <authorList>
            <person name="Ramsey A.R."/>
        </authorList>
    </citation>
    <scope>NUCLEOTIDE SEQUENCE [LARGE SCALE GENOMIC DNA]</scope>
    <source>
        <strain evidence="9 10">SB</strain>
    </source>
</reference>
<feature type="transmembrane region" description="Helical" evidence="7">
    <location>
        <begin position="12"/>
        <end position="38"/>
    </location>
</feature>
<dbReference type="InterPro" id="IPR035906">
    <property type="entry name" value="MetI-like_sf"/>
</dbReference>
<organism evidence="9 10">
    <name type="scientific">Cellulomonas fimi</name>
    <dbReference type="NCBI Taxonomy" id="1708"/>
    <lineage>
        <taxon>Bacteria</taxon>
        <taxon>Bacillati</taxon>
        <taxon>Actinomycetota</taxon>
        <taxon>Actinomycetes</taxon>
        <taxon>Micrococcales</taxon>
        <taxon>Cellulomonadaceae</taxon>
        <taxon>Cellulomonas</taxon>
    </lineage>
</organism>
<dbReference type="PANTHER" id="PTHR32243">
    <property type="entry name" value="MALTOSE TRANSPORT SYSTEM PERMEASE-RELATED"/>
    <property type="match status" value="1"/>
</dbReference>
<evidence type="ECO:0000256" key="4">
    <source>
        <dbReference type="ARBA" id="ARBA00022692"/>
    </source>
</evidence>
<evidence type="ECO:0000259" key="8">
    <source>
        <dbReference type="PROSITE" id="PS50928"/>
    </source>
</evidence>
<gene>
    <name evidence="9" type="ORF">HIR71_02170</name>
</gene>
<dbReference type="AlphaFoldDB" id="A0A7Y0LW42"/>
<accession>A0A7Y0LW42</accession>
<feature type="transmembrane region" description="Helical" evidence="7">
    <location>
        <begin position="244"/>
        <end position="265"/>
    </location>
</feature>
<dbReference type="CDD" id="cd06261">
    <property type="entry name" value="TM_PBP2"/>
    <property type="match status" value="1"/>
</dbReference>
<dbReference type="PANTHER" id="PTHR32243:SF18">
    <property type="entry name" value="INNER MEMBRANE ABC TRANSPORTER PERMEASE PROTEIN YCJP"/>
    <property type="match status" value="1"/>
</dbReference>
<proteinExistence type="inferred from homology"/>
<dbReference type="SUPFAM" id="SSF161098">
    <property type="entry name" value="MetI-like"/>
    <property type="match status" value="1"/>
</dbReference>
<feature type="transmembrane region" description="Helical" evidence="7">
    <location>
        <begin position="72"/>
        <end position="95"/>
    </location>
</feature>
<comment type="subcellular location">
    <subcellularLocation>
        <location evidence="1 7">Cell membrane</location>
        <topology evidence="1 7">Multi-pass membrane protein</topology>
    </subcellularLocation>
</comment>
<dbReference type="EMBL" id="JABCJJ010000002">
    <property type="protein sequence ID" value="NMR19040.1"/>
    <property type="molecule type" value="Genomic_DNA"/>
</dbReference>
<comment type="caution">
    <text evidence="9">The sequence shown here is derived from an EMBL/GenBank/DDBJ whole genome shotgun (WGS) entry which is preliminary data.</text>
</comment>
<dbReference type="GO" id="GO:0055085">
    <property type="term" value="P:transmembrane transport"/>
    <property type="evidence" value="ECO:0007669"/>
    <property type="project" value="InterPro"/>
</dbReference>
<feature type="transmembrane region" description="Helical" evidence="7">
    <location>
        <begin position="190"/>
        <end position="211"/>
    </location>
</feature>
<evidence type="ECO:0000256" key="6">
    <source>
        <dbReference type="ARBA" id="ARBA00023136"/>
    </source>
</evidence>
<dbReference type="Pfam" id="PF00528">
    <property type="entry name" value="BPD_transp_1"/>
    <property type="match status" value="1"/>
</dbReference>
<name>A0A7Y0LW42_CELFI</name>
<dbReference type="Proteomes" id="UP000562124">
    <property type="component" value="Unassembled WGS sequence"/>
</dbReference>
<keyword evidence="2 7" id="KW-0813">Transport</keyword>
<evidence type="ECO:0000256" key="1">
    <source>
        <dbReference type="ARBA" id="ARBA00004651"/>
    </source>
</evidence>
<evidence type="ECO:0000256" key="5">
    <source>
        <dbReference type="ARBA" id="ARBA00022989"/>
    </source>
</evidence>
<dbReference type="GO" id="GO:0005886">
    <property type="term" value="C:plasma membrane"/>
    <property type="evidence" value="ECO:0007669"/>
    <property type="project" value="UniProtKB-SubCell"/>
</dbReference>
<keyword evidence="5 7" id="KW-1133">Transmembrane helix</keyword>
<evidence type="ECO:0000313" key="9">
    <source>
        <dbReference type="EMBL" id="NMR19040.1"/>
    </source>
</evidence>
<dbReference type="RefSeq" id="WP_169322980.1">
    <property type="nucleotide sequence ID" value="NZ_JABCJJ010000002.1"/>
</dbReference>
<dbReference type="InterPro" id="IPR050901">
    <property type="entry name" value="BP-dep_ABC_trans_perm"/>
</dbReference>
<dbReference type="PROSITE" id="PS50928">
    <property type="entry name" value="ABC_TM1"/>
    <property type="match status" value="1"/>
</dbReference>
<keyword evidence="3" id="KW-1003">Cell membrane</keyword>
<keyword evidence="6 7" id="KW-0472">Membrane</keyword>
<dbReference type="Gene3D" id="1.10.3720.10">
    <property type="entry name" value="MetI-like"/>
    <property type="match status" value="1"/>
</dbReference>
<protein>
    <submittedName>
        <fullName evidence="9">Carbohydrate ABC transporter permease</fullName>
    </submittedName>
</protein>
<evidence type="ECO:0000256" key="3">
    <source>
        <dbReference type="ARBA" id="ARBA00022475"/>
    </source>
</evidence>
<keyword evidence="10" id="KW-1185">Reference proteome</keyword>
<evidence type="ECO:0000256" key="7">
    <source>
        <dbReference type="RuleBase" id="RU363032"/>
    </source>
</evidence>
<feature type="transmembrane region" description="Helical" evidence="7">
    <location>
        <begin position="107"/>
        <end position="130"/>
    </location>
</feature>
<feature type="domain" description="ABC transmembrane type-1" evidence="8">
    <location>
        <begin position="72"/>
        <end position="265"/>
    </location>
</feature>
<dbReference type="InterPro" id="IPR000515">
    <property type="entry name" value="MetI-like"/>
</dbReference>
<evidence type="ECO:0000256" key="2">
    <source>
        <dbReference type="ARBA" id="ARBA00022448"/>
    </source>
</evidence>